<dbReference type="Proteomes" id="UP000242287">
    <property type="component" value="Unassembled WGS sequence"/>
</dbReference>
<accession>A0A2A9NKR5</accession>
<evidence type="ECO:0000313" key="1">
    <source>
        <dbReference type="EMBL" id="PFH48911.1"/>
    </source>
</evidence>
<dbReference type="SUPFAM" id="SSF53067">
    <property type="entry name" value="Actin-like ATPase domain"/>
    <property type="match status" value="1"/>
</dbReference>
<sequence>MSTQRPPSNGREKKLVMSFDVGTTFTGVSYVILEPGKIPQIFGVTNFPGQQTGDSKIPSVVLYDQAGSVFAVGAETNVDGDPDLIQNNELEVAEWVLSLSHKGRKDTLLVSDKKDDRSSKVLDVSYIFFGIQGSTTSFARPSGVMFVKFGSRSDNEASYGITSGNIKLTGQTIATFFDPTIDRIIQTVEAQIRNARVPIKSIFLVGGFCTSTYLYSRLDTHFSPRNINVIVPDPYLSKAVAEGSLYYYIDHSVTSRMSKCIYGVRCTWEYNPSDPENRARQHTVFLRHNGRRYVLGGFTTMIRKGVEVSETQEYRSPFMIVLDDSGFANYRNHYASLHSYQGAQVNPMWDDRETEMFSNICEIVADVSPVKRFLSQQYDQSARFYRIDYEVVLLFGHTELKAQIAWKENGQEKRGPAAIVYRDV</sequence>
<proteinExistence type="predicted"/>
<evidence type="ECO:0000313" key="2">
    <source>
        <dbReference type="Proteomes" id="UP000242287"/>
    </source>
</evidence>
<organism evidence="1 2">
    <name type="scientific">Amanita thiersii Skay4041</name>
    <dbReference type="NCBI Taxonomy" id="703135"/>
    <lineage>
        <taxon>Eukaryota</taxon>
        <taxon>Fungi</taxon>
        <taxon>Dikarya</taxon>
        <taxon>Basidiomycota</taxon>
        <taxon>Agaricomycotina</taxon>
        <taxon>Agaricomycetes</taxon>
        <taxon>Agaricomycetidae</taxon>
        <taxon>Agaricales</taxon>
        <taxon>Pluteineae</taxon>
        <taxon>Amanitaceae</taxon>
        <taxon>Amanita</taxon>
    </lineage>
</organism>
<dbReference type="PANTHER" id="PTHR14187:SF5">
    <property type="entry name" value="HEAT SHOCK 70 KDA PROTEIN 12A"/>
    <property type="match status" value="1"/>
</dbReference>
<protein>
    <submittedName>
        <fullName evidence="1">Uncharacterized protein</fullName>
    </submittedName>
</protein>
<dbReference type="PANTHER" id="PTHR14187">
    <property type="entry name" value="ALPHA KINASE/ELONGATION FACTOR 2 KINASE"/>
    <property type="match status" value="1"/>
</dbReference>
<dbReference type="InterPro" id="IPR043129">
    <property type="entry name" value="ATPase_NBD"/>
</dbReference>
<keyword evidence="2" id="KW-1185">Reference proteome</keyword>
<gene>
    <name evidence="1" type="ORF">AMATHDRAFT_5380</name>
</gene>
<dbReference type="OrthoDB" id="2963168at2759"/>
<reference evidence="1 2" key="1">
    <citation type="submission" date="2014-02" db="EMBL/GenBank/DDBJ databases">
        <title>Transposable element dynamics among asymbiotic and ectomycorrhizal Amanita fungi.</title>
        <authorList>
            <consortium name="DOE Joint Genome Institute"/>
            <person name="Hess J."/>
            <person name="Skrede I."/>
            <person name="Wolfe B."/>
            <person name="LaButti K."/>
            <person name="Ohm R.A."/>
            <person name="Grigoriev I.V."/>
            <person name="Pringle A."/>
        </authorList>
    </citation>
    <scope>NUCLEOTIDE SEQUENCE [LARGE SCALE GENOMIC DNA]</scope>
    <source>
        <strain evidence="1 2">SKay4041</strain>
    </source>
</reference>
<name>A0A2A9NKR5_9AGAR</name>
<dbReference type="EMBL" id="KZ302046">
    <property type="protein sequence ID" value="PFH48911.1"/>
    <property type="molecule type" value="Genomic_DNA"/>
</dbReference>
<dbReference type="AlphaFoldDB" id="A0A2A9NKR5"/>
<dbReference type="STRING" id="703135.A0A2A9NKR5"/>
<dbReference type="CDD" id="cd10170">
    <property type="entry name" value="ASKHA_NBD_HSP70"/>
    <property type="match status" value="1"/>
</dbReference>